<sequence>MVDYRSCAIQKARHFGSEFRRCIRIVMTTKWESGVCSLQFGAKLLLELNVHESLSYWSWKPVLIQWMYSIGNTKTILLLIATVVVEVVVMHIISTVNGGFCRSFVKCLGVSLCN</sequence>
<dbReference type="HOGENOM" id="CLU_2123510_0_0_1"/>
<dbReference type="KEGG" id="dpx:DAPPUDRAFT_317996"/>
<dbReference type="AlphaFoldDB" id="E9GHJ6"/>
<evidence type="ECO:0000313" key="2">
    <source>
        <dbReference type="EMBL" id="EFX80855.1"/>
    </source>
</evidence>
<organism evidence="2 3">
    <name type="scientific">Daphnia pulex</name>
    <name type="common">Water flea</name>
    <dbReference type="NCBI Taxonomy" id="6669"/>
    <lineage>
        <taxon>Eukaryota</taxon>
        <taxon>Metazoa</taxon>
        <taxon>Ecdysozoa</taxon>
        <taxon>Arthropoda</taxon>
        <taxon>Crustacea</taxon>
        <taxon>Branchiopoda</taxon>
        <taxon>Diplostraca</taxon>
        <taxon>Cladocera</taxon>
        <taxon>Anomopoda</taxon>
        <taxon>Daphniidae</taxon>
        <taxon>Daphnia</taxon>
    </lineage>
</organism>
<proteinExistence type="predicted"/>
<dbReference type="InParanoid" id="E9GHJ6"/>
<evidence type="ECO:0000256" key="1">
    <source>
        <dbReference type="SAM" id="Phobius"/>
    </source>
</evidence>
<protein>
    <submittedName>
        <fullName evidence="2">Uncharacterized protein</fullName>
    </submittedName>
</protein>
<evidence type="ECO:0000313" key="3">
    <source>
        <dbReference type="Proteomes" id="UP000000305"/>
    </source>
</evidence>
<keyword evidence="3" id="KW-1185">Reference proteome</keyword>
<keyword evidence="1" id="KW-0472">Membrane</keyword>
<name>E9GHJ6_DAPPU</name>
<accession>E9GHJ6</accession>
<keyword evidence="1" id="KW-1133">Transmembrane helix</keyword>
<keyword evidence="1" id="KW-0812">Transmembrane</keyword>
<dbReference type="Proteomes" id="UP000000305">
    <property type="component" value="Unassembled WGS sequence"/>
</dbReference>
<feature type="transmembrane region" description="Helical" evidence="1">
    <location>
        <begin position="75"/>
        <end position="93"/>
    </location>
</feature>
<gene>
    <name evidence="2" type="ORF">DAPPUDRAFT_317996</name>
</gene>
<dbReference type="EMBL" id="GL732545">
    <property type="protein sequence ID" value="EFX80855.1"/>
    <property type="molecule type" value="Genomic_DNA"/>
</dbReference>
<reference evidence="2 3" key="1">
    <citation type="journal article" date="2011" name="Science">
        <title>The ecoresponsive genome of Daphnia pulex.</title>
        <authorList>
            <person name="Colbourne J.K."/>
            <person name="Pfrender M.E."/>
            <person name="Gilbert D."/>
            <person name="Thomas W.K."/>
            <person name="Tucker A."/>
            <person name="Oakley T.H."/>
            <person name="Tokishita S."/>
            <person name="Aerts A."/>
            <person name="Arnold G.J."/>
            <person name="Basu M.K."/>
            <person name="Bauer D.J."/>
            <person name="Caceres C.E."/>
            <person name="Carmel L."/>
            <person name="Casola C."/>
            <person name="Choi J.H."/>
            <person name="Detter J.C."/>
            <person name="Dong Q."/>
            <person name="Dusheyko S."/>
            <person name="Eads B.D."/>
            <person name="Frohlich T."/>
            <person name="Geiler-Samerotte K.A."/>
            <person name="Gerlach D."/>
            <person name="Hatcher P."/>
            <person name="Jogdeo S."/>
            <person name="Krijgsveld J."/>
            <person name="Kriventseva E.V."/>
            <person name="Kultz D."/>
            <person name="Laforsch C."/>
            <person name="Lindquist E."/>
            <person name="Lopez J."/>
            <person name="Manak J.R."/>
            <person name="Muller J."/>
            <person name="Pangilinan J."/>
            <person name="Patwardhan R.P."/>
            <person name="Pitluck S."/>
            <person name="Pritham E.J."/>
            <person name="Rechtsteiner A."/>
            <person name="Rho M."/>
            <person name="Rogozin I.B."/>
            <person name="Sakarya O."/>
            <person name="Salamov A."/>
            <person name="Schaack S."/>
            <person name="Shapiro H."/>
            <person name="Shiga Y."/>
            <person name="Skalitzky C."/>
            <person name="Smith Z."/>
            <person name="Souvorov A."/>
            <person name="Sung W."/>
            <person name="Tang Z."/>
            <person name="Tsuchiya D."/>
            <person name="Tu H."/>
            <person name="Vos H."/>
            <person name="Wang M."/>
            <person name="Wolf Y.I."/>
            <person name="Yamagata H."/>
            <person name="Yamada T."/>
            <person name="Ye Y."/>
            <person name="Shaw J.R."/>
            <person name="Andrews J."/>
            <person name="Crease T.J."/>
            <person name="Tang H."/>
            <person name="Lucas S.M."/>
            <person name="Robertson H.M."/>
            <person name="Bork P."/>
            <person name="Koonin E.V."/>
            <person name="Zdobnov E.M."/>
            <person name="Grigoriev I.V."/>
            <person name="Lynch M."/>
            <person name="Boore J.L."/>
        </authorList>
    </citation>
    <scope>NUCLEOTIDE SEQUENCE [LARGE SCALE GENOMIC DNA]</scope>
</reference>